<dbReference type="NCBIfam" id="TIGR01451">
    <property type="entry name" value="B_ant_repeat"/>
    <property type="match status" value="2"/>
</dbReference>
<feature type="non-terminal residue" evidence="2">
    <location>
        <position position="394"/>
    </location>
</feature>
<dbReference type="Pfam" id="PF24346">
    <property type="entry name" value="DUF7507"/>
    <property type="match status" value="2"/>
</dbReference>
<dbReference type="EMBL" id="JBELQA010000013">
    <property type="protein sequence ID" value="MFL9832388.1"/>
    <property type="molecule type" value="Genomic_DNA"/>
</dbReference>
<reference evidence="2 3" key="1">
    <citation type="submission" date="2024-06" db="EMBL/GenBank/DDBJ databases">
        <authorList>
            <person name="Kaempfer P."/>
            <person name="Viver T."/>
        </authorList>
    </citation>
    <scope>NUCLEOTIDE SEQUENCE [LARGE SCALE GENOMIC DNA]</scope>
    <source>
        <strain evidence="2 3">ST-87</strain>
    </source>
</reference>
<gene>
    <name evidence="2" type="ORF">ABS764_16160</name>
</gene>
<keyword evidence="3" id="KW-1185">Reference proteome</keyword>
<comment type="caution">
    <text evidence="2">The sequence shown here is derived from an EMBL/GenBank/DDBJ whole genome shotgun (WGS) entry which is preliminary data.</text>
</comment>
<name>A0ABW8XXJ0_9FLAO</name>
<proteinExistence type="predicted"/>
<dbReference type="InterPro" id="IPR055354">
    <property type="entry name" value="DUF7507"/>
</dbReference>
<evidence type="ECO:0000259" key="1">
    <source>
        <dbReference type="Pfam" id="PF24346"/>
    </source>
</evidence>
<evidence type="ECO:0000313" key="3">
    <source>
        <dbReference type="Proteomes" id="UP001629260"/>
    </source>
</evidence>
<organism evidence="2 3">
    <name type="scientific">Flavobacterium plantiphilum</name>
    <dbReference type="NCBI Taxonomy" id="3163297"/>
    <lineage>
        <taxon>Bacteria</taxon>
        <taxon>Pseudomonadati</taxon>
        <taxon>Bacteroidota</taxon>
        <taxon>Flavobacteriia</taxon>
        <taxon>Flavobacteriales</taxon>
        <taxon>Flavobacteriaceae</taxon>
        <taxon>Flavobacterium</taxon>
    </lineage>
</organism>
<feature type="domain" description="DUF7507" evidence="1">
    <location>
        <begin position="133"/>
        <end position="236"/>
    </location>
</feature>
<dbReference type="InterPro" id="IPR047589">
    <property type="entry name" value="DUF11_rpt"/>
</dbReference>
<evidence type="ECO:0000313" key="2">
    <source>
        <dbReference type="EMBL" id="MFL9832388.1"/>
    </source>
</evidence>
<dbReference type="Proteomes" id="UP001629260">
    <property type="component" value="Unassembled WGS sequence"/>
</dbReference>
<accession>A0ABW8XXJ0</accession>
<feature type="non-terminal residue" evidence="2">
    <location>
        <position position="1"/>
    </location>
</feature>
<sequence>ATQFSPVATYPITVALGENPNYIVTKVDGTLTITSSAIEANDDIAGPINGINGGNAGINILNNDYLNGSVVNPLEITTSFVSSTNSGITLVGTDVVLAPGTPAGNYEVVYKICENINLSTNCDEATVKISVYTPSISIEKEGTYIDANNDGKTTVGDQIKYTFTVKNTGGSALTNITVTDNKVSVLGGPITLNINESDSTTFSAIYNITQDDINKGVVYNLAIAKGTPPAGDPITATSTDPTPCTTCPKDPECADCTITEIPQNPGIAITKDGTYVDTNNDGKTNIGDVVSYKFVITNTGNVTLTNVTVTDNNALVTGGPIATLAPGATDATTFTASHAITQNDINKGIVYNLATATAKDPKENPITATSTDPTPCTTCPKDPECADCTITEIP</sequence>
<protein>
    <recommendedName>
        <fullName evidence="1">DUF7507 domain-containing protein</fullName>
    </recommendedName>
</protein>
<feature type="domain" description="DUF7507" evidence="1">
    <location>
        <begin position="264"/>
        <end position="368"/>
    </location>
</feature>